<organism evidence="3 4">
    <name type="scientific">Candidatus Curtissbacteria bacterium GW2011_GWA1_40_16</name>
    <dbReference type="NCBI Taxonomy" id="1618405"/>
    <lineage>
        <taxon>Bacteria</taxon>
        <taxon>Candidatus Curtissiibacteriota</taxon>
    </lineage>
</organism>
<dbReference type="CDD" id="cd03809">
    <property type="entry name" value="GT4_MtfB-like"/>
    <property type="match status" value="1"/>
</dbReference>
<feature type="domain" description="Glycosyl transferase family 1" evidence="2">
    <location>
        <begin position="237"/>
        <end position="347"/>
    </location>
</feature>
<dbReference type="SUPFAM" id="SSF53756">
    <property type="entry name" value="UDP-Glycosyltransferase/glycogen phosphorylase"/>
    <property type="match status" value="1"/>
</dbReference>
<keyword evidence="1 3" id="KW-0808">Transferase</keyword>
<dbReference type="GO" id="GO:0009103">
    <property type="term" value="P:lipopolysaccharide biosynthetic process"/>
    <property type="evidence" value="ECO:0007669"/>
    <property type="project" value="TreeGrafter"/>
</dbReference>
<evidence type="ECO:0000313" key="3">
    <source>
        <dbReference type="EMBL" id="KKR47851.1"/>
    </source>
</evidence>
<dbReference type="Proteomes" id="UP000034531">
    <property type="component" value="Unassembled WGS sequence"/>
</dbReference>
<dbReference type="PANTHER" id="PTHR46401">
    <property type="entry name" value="GLYCOSYLTRANSFERASE WBBK-RELATED"/>
    <property type="match status" value="1"/>
</dbReference>
<dbReference type="Pfam" id="PF00534">
    <property type="entry name" value="Glycos_transf_1"/>
    <property type="match status" value="1"/>
</dbReference>
<dbReference type="GO" id="GO:0016757">
    <property type="term" value="F:glycosyltransferase activity"/>
    <property type="evidence" value="ECO:0007669"/>
    <property type="project" value="InterPro"/>
</dbReference>
<sequence length="369" mass="42210">MQEKIGIDARFVGPEGTGLGKYTEKLILNLAKIDKKNEYCIFLRSKNWNFLKLPKNFKKVLADVRWYSFEEQLKLAGVFSGEKLDLVHVPHFNMPVLYRGKFVVTIHDLIHHQFSEQSTSTKNFLMLINAFKIDPGKVAITYEAAEQEYFNQTQKPKFKTQNLLKKLKIKKPYIIYVGNAYPHKNLEKLLDAFKILITHSPREAWAKRGHSLAPRSLGEAGSLITHLVIVCPRDIFFERLRGEIAKRDLKSRVILSGYLEAKELKILFGHAAAYVFPSLSEGFGIPGLNAMAAKIPVVCSNIPTLKEIYEDAAVYFDPKNANDIAMKIEKVLDDTKTRTDLVEKGKQLVKKYSWQKMAQETLRVYESAQ</sequence>
<dbReference type="AlphaFoldDB" id="A0A0G0RD83"/>
<proteinExistence type="predicted"/>
<name>A0A0G0RD83_9BACT</name>
<gene>
    <name evidence="3" type="ORF">UT84_C0055G0002</name>
</gene>
<dbReference type="Gene3D" id="3.40.50.2000">
    <property type="entry name" value="Glycogen Phosphorylase B"/>
    <property type="match status" value="1"/>
</dbReference>
<evidence type="ECO:0000256" key="1">
    <source>
        <dbReference type="ARBA" id="ARBA00022679"/>
    </source>
</evidence>
<evidence type="ECO:0000313" key="4">
    <source>
        <dbReference type="Proteomes" id="UP000034531"/>
    </source>
</evidence>
<evidence type="ECO:0000259" key="2">
    <source>
        <dbReference type="Pfam" id="PF00534"/>
    </source>
</evidence>
<accession>A0A0G0RD83</accession>
<dbReference type="EMBL" id="LBYI01000055">
    <property type="protein sequence ID" value="KKR47851.1"/>
    <property type="molecule type" value="Genomic_DNA"/>
</dbReference>
<reference evidence="3 4" key="1">
    <citation type="journal article" date="2015" name="Nature">
        <title>rRNA introns, odd ribosomes, and small enigmatic genomes across a large radiation of phyla.</title>
        <authorList>
            <person name="Brown C.T."/>
            <person name="Hug L.A."/>
            <person name="Thomas B.C."/>
            <person name="Sharon I."/>
            <person name="Castelle C.J."/>
            <person name="Singh A."/>
            <person name="Wilkins M.J."/>
            <person name="Williams K.H."/>
            <person name="Banfield J.F."/>
        </authorList>
    </citation>
    <scope>NUCLEOTIDE SEQUENCE [LARGE SCALE GENOMIC DNA]</scope>
</reference>
<dbReference type="InterPro" id="IPR001296">
    <property type="entry name" value="Glyco_trans_1"/>
</dbReference>
<dbReference type="PANTHER" id="PTHR46401:SF2">
    <property type="entry name" value="GLYCOSYLTRANSFERASE WBBK-RELATED"/>
    <property type="match status" value="1"/>
</dbReference>
<protein>
    <submittedName>
        <fullName evidence="3">Glycosyl transferase, group 1</fullName>
    </submittedName>
</protein>
<comment type="caution">
    <text evidence="3">The sequence shown here is derived from an EMBL/GenBank/DDBJ whole genome shotgun (WGS) entry which is preliminary data.</text>
</comment>